<evidence type="ECO:0000313" key="3">
    <source>
        <dbReference type="Proteomes" id="UP000658127"/>
    </source>
</evidence>
<dbReference type="EMBL" id="BMNE01000003">
    <property type="protein sequence ID" value="GGN80720.1"/>
    <property type="molecule type" value="Genomic_DNA"/>
</dbReference>
<proteinExistence type="predicted"/>
<keyword evidence="3" id="KW-1185">Reference proteome</keyword>
<keyword evidence="1" id="KW-0812">Transmembrane</keyword>
<accession>A0ABQ2KG33</accession>
<dbReference type="RefSeq" id="WP_189028436.1">
    <property type="nucleotide sequence ID" value="NZ_BMNE01000003.1"/>
</dbReference>
<name>A0ABQ2KG33_9NOCA</name>
<reference evidence="3" key="1">
    <citation type="journal article" date="2019" name="Int. J. Syst. Evol. Microbiol.">
        <title>The Global Catalogue of Microorganisms (GCM) 10K type strain sequencing project: providing services to taxonomists for standard genome sequencing and annotation.</title>
        <authorList>
            <consortium name="The Broad Institute Genomics Platform"/>
            <consortium name="The Broad Institute Genome Sequencing Center for Infectious Disease"/>
            <person name="Wu L."/>
            <person name="Ma J."/>
        </authorList>
    </citation>
    <scope>NUCLEOTIDE SEQUENCE [LARGE SCALE GENOMIC DNA]</scope>
    <source>
        <strain evidence="3">CGMCC 4.7329</strain>
    </source>
</reference>
<dbReference type="Proteomes" id="UP000658127">
    <property type="component" value="Unassembled WGS sequence"/>
</dbReference>
<keyword evidence="1" id="KW-1133">Transmembrane helix</keyword>
<evidence type="ECO:0000256" key="1">
    <source>
        <dbReference type="SAM" id="Phobius"/>
    </source>
</evidence>
<sequence>MNSVLQYAAMILGAIAVVVTLSFATSTIVHYRVAKEAAGRKAAQDTTDDIHHAPLVGFTVAQAHWQMREHVRCRRESCERKAMAFHILVEAGRIVPVADISDSAPHSPRPGE</sequence>
<gene>
    <name evidence="2" type="ORF">GCM10011610_30360</name>
</gene>
<feature type="transmembrane region" description="Helical" evidence="1">
    <location>
        <begin position="6"/>
        <end position="31"/>
    </location>
</feature>
<organism evidence="2 3">
    <name type="scientific">Nocardia rhizosphaerihabitans</name>
    <dbReference type="NCBI Taxonomy" id="1691570"/>
    <lineage>
        <taxon>Bacteria</taxon>
        <taxon>Bacillati</taxon>
        <taxon>Actinomycetota</taxon>
        <taxon>Actinomycetes</taxon>
        <taxon>Mycobacteriales</taxon>
        <taxon>Nocardiaceae</taxon>
        <taxon>Nocardia</taxon>
    </lineage>
</organism>
<comment type="caution">
    <text evidence="2">The sequence shown here is derived from an EMBL/GenBank/DDBJ whole genome shotgun (WGS) entry which is preliminary data.</text>
</comment>
<evidence type="ECO:0000313" key="2">
    <source>
        <dbReference type="EMBL" id="GGN80720.1"/>
    </source>
</evidence>
<protein>
    <submittedName>
        <fullName evidence="2">Uncharacterized protein</fullName>
    </submittedName>
</protein>
<keyword evidence="1" id="KW-0472">Membrane</keyword>